<name>A0A0F7L6U8_9VIRU</name>
<reference evidence="2" key="1">
    <citation type="journal article" date="2015" name="Front. Microbiol.">
        <title>Combining genomic sequencing methods to explore viral diversity and reveal potential virus-host interactions.</title>
        <authorList>
            <person name="Chow C.E."/>
            <person name="Winget D.M."/>
            <person name="White R.A.III."/>
            <person name="Hallam S.J."/>
            <person name="Suttle C.A."/>
        </authorList>
    </citation>
    <scope>NUCLEOTIDE SEQUENCE</scope>
    <source>
        <strain evidence="2">Anoxic2_5</strain>
    </source>
</reference>
<protein>
    <submittedName>
        <fullName evidence="2">Uncharacterized protein</fullName>
    </submittedName>
</protein>
<feature type="compositionally biased region" description="Basic and acidic residues" evidence="1">
    <location>
        <begin position="41"/>
        <end position="52"/>
    </location>
</feature>
<feature type="region of interest" description="Disordered" evidence="1">
    <location>
        <begin position="1"/>
        <end position="65"/>
    </location>
</feature>
<dbReference type="EMBL" id="KR029589">
    <property type="protein sequence ID" value="AKH47182.1"/>
    <property type="molecule type" value="Genomic_DNA"/>
</dbReference>
<evidence type="ECO:0000256" key="1">
    <source>
        <dbReference type="SAM" id="MobiDB-lite"/>
    </source>
</evidence>
<sequence>MSSSTEPPTSAADRGLTHAHRSHCQPHGGGRHPRGPTPNRSPRDDSHRERPQADGPSRCMGQVGRGPARLLARGCGVARPSPTSSVVGGPSC</sequence>
<proteinExistence type="predicted"/>
<accession>A0A0F7L6U8</accession>
<evidence type="ECO:0000313" key="2">
    <source>
        <dbReference type="EMBL" id="AKH47182.1"/>
    </source>
</evidence>
<organism evidence="2">
    <name type="scientific">uncultured marine virus</name>
    <dbReference type="NCBI Taxonomy" id="186617"/>
    <lineage>
        <taxon>Viruses</taxon>
        <taxon>environmental samples</taxon>
    </lineage>
</organism>
<feature type="compositionally biased region" description="Basic residues" evidence="1">
    <location>
        <begin position="17"/>
        <end position="34"/>
    </location>
</feature>
<reference evidence="2" key="2">
    <citation type="submission" date="2015-03" db="EMBL/GenBank/DDBJ databases">
        <authorList>
            <person name="Chow C.-E.T."/>
            <person name="Winget D.M."/>
            <person name="White R.A.III."/>
            <person name="Hallam S.J."/>
            <person name="Suttle C.A."/>
        </authorList>
    </citation>
    <scope>NUCLEOTIDE SEQUENCE</scope>
    <source>
        <strain evidence="2">Anoxic2_5</strain>
    </source>
</reference>